<dbReference type="Proteomes" id="UP001642484">
    <property type="component" value="Unassembled WGS sequence"/>
</dbReference>
<keyword evidence="7 8" id="KW-0067">ATP-binding</keyword>
<comment type="caution">
    <text evidence="10">The sequence shown here is derived from an EMBL/GenBank/DDBJ whole genome shotgun (WGS) entry which is preliminary data.</text>
</comment>
<name>A0ABP0PPK2_9DINO</name>
<sequence>MAKLYFRYGAMMSAKTMNLLAIAHAYEMQSKKVLVMKPRLDTRFGSSAVQSRSGLSREADVLITSETEFPTDMLIGVSCILVDEAQFLSPRAVERLRNVATMQGVPVMCFGLRTDFRSRLFPGSKRLMELADSIEEVKTTCACCSKKATMNLRSPCAINISAKRSWKRPGGRSTFLLPGSQATWPTPSLPPCRIWKRGIG</sequence>
<dbReference type="Pfam" id="PF00265">
    <property type="entry name" value="TK"/>
    <property type="match status" value="1"/>
</dbReference>
<evidence type="ECO:0000256" key="9">
    <source>
        <dbReference type="RuleBase" id="RU004165"/>
    </source>
</evidence>
<protein>
    <recommendedName>
        <fullName evidence="2 8">Thymidine kinase</fullName>
        <ecNumber evidence="2 8">2.7.1.21</ecNumber>
    </recommendedName>
</protein>
<organism evidence="10 11">
    <name type="scientific">Durusdinium trenchii</name>
    <dbReference type="NCBI Taxonomy" id="1381693"/>
    <lineage>
        <taxon>Eukaryota</taxon>
        <taxon>Sar</taxon>
        <taxon>Alveolata</taxon>
        <taxon>Dinophyceae</taxon>
        <taxon>Suessiales</taxon>
        <taxon>Symbiodiniaceae</taxon>
        <taxon>Durusdinium</taxon>
    </lineage>
</organism>
<keyword evidence="3 8" id="KW-0237">DNA synthesis</keyword>
<dbReference type="PANTHER" id="PTHR11441:SF0">
    <property type="entry name" value="THYMIDINE KINASE, CYTOSOLIC"/>
    <property type="match status" value="1"/>
</dbReference>
<evidence type="ECO:0000256" key="4">
    <source>
        <dbReference type="ARBA" id="ARBA00022679"/>
    </source>
</evidence>
<dbReference type="EC" id="2.7.1.21" evidence="2 8"/>
<keyword evidence="5 8" id="KW-0547">Nucleotide-binding</keyword>
<proteinExistence type="inferred from homology"/>
<dbReference type="SUPFAM" id="SSF52540">
    <property type="entry name" value="P-loop containing nucleoside triphosphate hydrolases"/>
    <property type="match status" value="1"/>
</dbReference>
<dbReference type="PANTHER" id="PTHR11441">
    <property type="entry name" value="THYMIDINE KINASE"/>
    <property type="match status" value="1"/>
</dbReference>
<evidence type="ECO:0000256" key="6">
    <source>
        <dbReference type="ARBA" id="ARBA00022777"/>
    </source>
</evidence>
<evidence type="ECO:0000256" key="5">
    <source>
        <dbReference type="ARBA" id="ARBA00022741"/>
    </source>
</evidence>
<keyword evidence="4 8" id="KW-0808">Transferase</keyword>
<evidence type="ECO:0000256" key="8">
    <source>
        <dbReference type="RuleBase" id="RU000544"/>
    </source>
</evidence>
<dbReference type="EMBL" id="CAXAMN010023417">
    <property type="protein sequence ID" value="CAK9077467.1"/>
    <property type="molecule type" value="Genomic_DNA"/>
</dbReference>
<gene>
    <name evidence="10" type="ORF">CCMP2556_LOCUS38199</name>
</gene>
<evidence type="ECO:0000256" key="3">
    <source>
        <dbReference type="ARBA" id="ARBA00022634"/>
    </source>
</evidence>
<evidence type="ECO:0000256" key="1">
    <source>
        <dbReference type="ARBA" id="ARBA00007587"/>
    </source>
</evidence>
<dbReference type="Gene3D" id="3.40.50.300">
    <property type="entry name" value="P-loop containing nucleotide triphosphate hydrolases"/>
    <property type="match status" value="1"/>
</dbReference>
<evidence type="ECO:0000256" key="2">
    <source>
        <dbReference type="ARBA" id="ARBA00012118"/>
    </source>
</evidence>
<evidence type="ECO:0000256" key="7">
    <source>
        <dbReference type="ARBA" id="ARBA00022840"/>
    </source>
</evidence>
<accession>A0ABP0PPK2</accession>
<comment type="similarity">
    <text evidence="1 9">Belongs to the thymidine kinase family.</text>
</comment>
<keyword evidence="11" id="KW-1185">Reference proteome</keyword>
<keyword evidence="6 8" id="KW-0418">Kinase</keyword>
<dbReference type="InterPro" id="IPR001267">
    <property type="entry name" value="Thymidine_kinase"/>
</dbReference>
<evidence type="ECO:0000313" key="11">
    <source>
        <dbReference type="Proteomes" id="UP001642484"/>
    </source>
</evidence>
<evidence type="ECO:0000313" key="10">
    <source>
        <dbReference type="EMBL" id="CAK9077467.1"/>
    </source>
</evidence>
<reference evidence="10 11" key="1">
    <citation type="submission" date="2024-02" db="EMBL/GenBank/DDBJ databases">
        <authorList>
            <person name="Chen Y."/>
            <person name="Shah S."/>
            <person name="Dougan E. K."/>
            <person name="Thang M."/>
            <person name="Chan C."/>
        </authorList>
    </citation>
    <scope>NUCLEOTIDE SEQUENCE [LARGE SCALE GENOMIC DNA]</scope>
</reference>
<comment type="catalytic activity">
    <reaction evidence="8">
        <text>thymidine + ATP = dTMP + ADP + H(+)</text>
        <dbReference type="Rhea" id="RHEA:19129"/>
        <dbReference type="ChEBI" id="CHEBI:15378"/>
        <dbReference type="ChEBI" id="CHEBI:17748"/>
        <dbReference type="ChEBI" id="CHEBI:30616"/>
        <dbReference type="ChEBI" id="CHEBI:63528"/>
        <dbReference type="ChEBI" id="CHEBI:456216"/>
        <dbReference type="EC" id="2.7.1.21"/>
    </reaction>
</comment>
<dbReference type="InterPro" id="IPR027417">
    <property type="entry name" value="P-loop_NTPase"/>
</dbReference>